<dbReference type="Pfam" id="PF01063">
    <property type="entry name" value="Aminotran_4"/>
    <property type="match status" value="1"/>
</dbReference>
<sequence>MQEPVACINDRWLPISEASLSLFDAGFVFGATLVETQRTFQQQLRFLSYHLDRFYRNAKLTGIEPLPERKHLQSVLEELVEQNALQLKSGEELAVYLFITPGDTRERSAAPTWGVYSNRFRFERYRPYFQHGADLEIPEVSPVPAGVISPQIKHRSRFHWWLAEREVRKSAPVGESPLPLLTDENGHVYDTPIATFGYVRNLTIHFPKSEKILDSIGLKITKEMIVGQKIRFVEEDIHLSTLLEDVDEAFLTGSSIGVCAVRSISKTLIPKNPGPTTKQLQKDWTKLLGYDFSQDYFRGM</sequence>
<evidence type="ECO:0000256" key="1">
    <source>
        <dbReference type="ARBA" id="ARBA00009320"/>
    </source>
</evidence>
<protein>
    <submittedName>
        <fullName evidence="2">Aminotransferase class IV</fullName>
    </submittedName>
</protein>
<dbReference type="InterPro" id="IPR043132">
    <property type="entry name" value="BCAT-like_C"/>
</dbReference>
<dbReference type="Gene3D" id="3.30.470.10">
    <property type="match status" value="1"/>
</dbReference>
<dbReference type="PANTHER" id="PTHR42743">
    <property type="entry name" value="AMINO-ACID AMINOTRANSFERASE"/>
    <property type="match status" value="1"/>
</dbReference>
<accession>A0A8E6BAY9</accession>
<name>A0A8E6BAY9_9BACT</name>
<dbReference type="Proteomes" id="UP000676194">
    <property type="component" value="Chromosome"/>
</dbReference>
<gene>
    <name evidence="2" type="ORF">KIH39_06920</name>
</gene>
<dbReference type="GO" id="GO:0046394">
    <property type="term" value="P:carboxylic acid biosynthetic process"/>
    <property type="evidence" value="ECO:0007669"/>
    <property type="project" value="UniProtKB-ARBA"/>
</dbReference>
<dbReference type="KEGG" id="tsph:KIH39_06920"/>
<keyword evidence="2" id="KW-0032">Aminotransferase</keyword>
<dbReference type="InterPro" id="IPR050571">
    <property type="entry name" value="Class-IV_PLP-Dep_Aminotrnsfr"/>
</dbReference>
<comment type="similarity">
    <text evidence="1">Belongs to the class-IV pyridoxal-phosphate-dependent aminotransferase family.</text>
</comment>
<dbReference type="RefSeq" id="WP_213498547.1">
    <property type="nucleotide sequence ID" value="NZ_CP074694.1"/>
</dbReference>
<dbReference type="GO" id="GO:0008483">
    <property type="term" value="F:transaminase activity"/>
    <property type="evidence" value="ECO:0007669"/>
    <property type="project" value="UniProtKB-KW"/>
</dbReference>
<dbReference type="EMBL" id="CP074694">
    <property type="protein sequence ID" value="QVL33635.1"/>
    <property type="molecule type" value="Genomic_DNA"/>
</dbReference>
<keyword evidence="2" id="KW-0808">Transferase</keyword>
<dbReference type="InterPro" id="IPR001544">
    <property type="entry name" value="Aminotrans_IV"/>
</dbReference>
<dbReference type="InterPro" id="IPR043131">
    <property type="entry name" value="BCAT-like_N"/>
</dbReference>
<dbReference type="Gene3D" id="3.20.10.10">
    <property type="entry name" value="D-amino Acid Aminotransferase, subunit A, domain 2"/>
    <property type="match status" value="1"/>
</dbReference>
<proteinExistence type="inferred from homology"/>
<dbReference type="AlphaFoldDB" id="A0A8E6BAY9"/>
<reference evidence="2" key="1">
    <citation type="submission" date="2021-05" db="EMBL/GenBank/DDBJ databases">
        <title>Complete genome sequence of the cellulolytic planctomycete Telmatocola sphagniphila SP2T and characterization of the first cellulase from planctomycetes.</title>
        <authorList>
            <person name="Rakitin A.L."/>
            <person name="Beletsky A.V."/>
            <person name="Naumoff D.G."/>
            <person name="Kulichevskaya I.S."/>
            <person name="Mardanov A.V."/>
            <person name="Ravin N.V."/>
            <person name="Dedysh S.N."/>
        </authorList>
    </citation>
    <scope>NUCLEOTIDE SEQUENCE</scope>
    <source>
        <strain evidence="2">SP2T</strain>
    </source>
</reference>
<evidence type="ECO:0000313" key="2">
    <source>
        <dbReference type="EMBL" id="QVL33635.1"/>
    </source>
</evidence>
<dbReference type="InterPro" id="IPR036038">
    <property type="entry name" value="Aminotransferase-like"/>
</dbReference>
<evidence type="ECO:0000313" key="3">
    <source>
        <dbReference type="Proteomes" id="UP000676194"/>
    </source>
</evidence>
<dbReference type="PANTHER" id="PTHR42743:SF13">
    <property type="entry name" value="P-LOOP CONTAINING NUCLEOSIDE TRIPHOSPHATE HYDROLASE PROTEIN"/>
    <property type="match status" value="1"/>
</dbReference>
<organism evidence="2 3">
    <name type="scientific">Telmatocola sphagniphila</name>
    <dbReference type="NCBI Taxonomy" id="1123043"/>
    <lineage>
        <taxon>Bacteria</taxon>
        <taxon>Pseudomonadati</taxon>
        <taxon>Planctomycetota</taxon>
        <taxon>Planctomycetia</taxon>
        <taxon>Gemmatales</taxon>
        <taxon>Gemmataceae</taxon>
    </lineage>
</organism>
<keyword evidence="3" id="KW-1185">Reference proteome</keyword>
<dbReference type="SUPFAM" id="SSF56752">
    <property type="entry name" value="D-aminoacid aminotransferase-like PLP-dependent enzymes"/>
    <property type="match status" value="1"/>
</dbReference>